<evidence type="ECO:0000313" key="5">
    <source>
        <dbReference type="Proteomes" id="UP000813018"/>
    </source>
</evidence>
<dbReference type="Pfam" id="PF08797">
    <property type="entry name" value="HIRAN"/>
    <property type="match status" value="1"/>
</dbReference>
<protein>
    <recommendedName>
        <fullName evidence="3">HIRAN domain-containing protein</fullName>
    </recommendedName>
</protein>
<keyword evidence="2" id="KW-0378">Hydrolase</keyword>
<evidence type="ECO:0000256" key="2">
    <source>
        <dbReference type="ARBA" id="ARBA00022801"/>
    </source>
</evidence>
<organism evidence="4 5">
    <name type="scientific">Pontibacter aydingkolensis</name>
    <dbReference type="NCBI Taxonomy" id="1911536"/>
    <lineage>
        <taxon>Bacteria</taxon>
        <taxon>Pseudomonadati</taxon>
        <taxon>Bacteroidota</taxon>
        <taxon>Cytophagia</taxon>
        <taxon>Cytophagales</taxon>
        <taxon>Hymenobacteraceae</taxon>
        <taxon>Pontibacter</taxon>
    </lineage>
</organism>
<dbReference type="Proteomes" id="UP000813018">
    <property type="component" value="Unassembled WGS sequence"/>
</dbReference>
<keyword evidence="5" id="KW-1185">Reference proteome</keyword>
<dbReference type="EMBL" id="JAHYXK010000027">
    <property type="protein sequence ID" value="MBW7469144.1"/>
    <property type="molecule type" value="Genomic_DNA"/>
</dbReference>
<evidence type="ECO:0000256" key="1">
    <source>
        <dbReference type="ARBA" id="ARBA00022723"/>
    </source>
</evidence>
<keyword evidence="1" id="KW-0479">Metal-binding</keyword>
<accession>A0ABS7CZ93</accession>
<gene>
    <name evidence="4" type="ORF">K0O23_18880</name>
</gene>
<feature type="domain" description="HIRAN" evidence="3">
    <location>
        <begin position="144"/>
        <end position="188"/>
    </location>
</feature>
<reference evidence="4 5" key="1">
    <citation type="journal article" date="2016" name="Int. J. Syst. Evol. Microbiol.">
        <title>Pontibacter aydingkolensis sp. nov., isolated from soil of a salt lake.</title>
        <authorList>
            <person name="Osman G."/>
            <person name="Zhang T."/>
            <person name="Lou K."/>
            <person name="Gao Y."/>
            <person name="Chang W."/>
            <person name="Lin Q."/>
            <person name="Yang H.M."/>
            <person name="Huo X.D."/>
            <person name="Wang N."/>
        </authorList>
    </citation>
    <scope>NUCLEOTIDE SEQUENCE [LARGE SCALE GENOMIC DNA]</scope>
    <source>
        <strain evidence="4 5">KACC 19255</strain>
    </source>
</reference>
<name>A0ABS7CZ93_9BACT</name>
<dbReference type="Gene3D" id="3.30.70.2330">
    <property type="match status" value="1"/>
</dbReference>
<sequence>MKGIGNIYLSWRKGQGQRRYIVGVIKSNVTEGVRFQYLQEGVEKAKADGFLPYTEFPNLNQTYTENVLDVFGQRIIKSDRQDIKTFLDFWEINPKFLNNKYYMLAYTQGFVPTDNFEFLASFNPVEGLCFVTDLANVGSNKIENTAIKVGDKLRFERESDNQFDNKAVKVFKGDLLLGYIKKIHCNVFHKNSSVRPELTIKAIEKNGYVKRIFVKVSF</sequence>
<evidence type="ECO:0000313" key="4">
    <source>
        <dbReference type="EMBL" id="MBW7469144.1"/>
    </source>
</evidence>
<proteinExistence type="predicted"/>
<dbReference type="RefSeq" id="WP_219879015.1">
    <property type="nucleotide sequence ID" value="NZ_JAHYXK010000027.1"/>
</dbReference>
<evidence type="ECO:0000259" key="3">
    <source>
        <dbReference type="Pfam" id="PF08797"/>
    </source>
</evidence>
<comment type="caution">
    <text evidence="4">The sequence shown here is derived from an EMBL/GenBank/DDBJ whole genome shotgun (WGS) entry which is preliminary data.</text>
</comment>
<dbReference type="InterPro" id="IPR014905">
    <property type="entry name" value="HIRAN"/>
</dbReference>